<proteinExistence type="inferred from homology"/>
<dbReference type="PANTHER" id="PTHR47053">
    <property type="entry name" value="MUREIN DD-ENDOPEPTIDASE MEPH-RELATED"/>
    <property type="match status" value="1"/>
</dbReference>
<evidence type="ECO:0000313" key="7">
    <source>
        <dbReference type="Proteomes" id="UP001165296"/>
    </source>
</evidence>
<keyword evidence="3" id="KW-0378">Hydrolase</keyword>
<evidence type="ECO:0000259" key="5">
    <source>
        <dbReference type="PROSITE" id="PS51935"/>
    </source>
</evidence>
<dbReference type="PANTHER" id="PTHR47053:SF1">
    <property type="entry name" value="MUREIN DD-ENDOPEPTIDASE MEPH-RELATED"/>
    <property type="match status" value="1"/>
</dbReference>
<dbReference type="Proteomes" id="UP001165296">
    <property type="component" value="Unassembled WGS sequence"/>
</dbReference>
<keyword evidence="2" id="KW-0645">Protease</keyword>
<dbReference type="InterPro" id="IPR000064">
    <property type="entry name" value="NLP_P60_dom"/>
</dbReference>
<evidence type="ECO:0000256" key="4">
    <source>
        <dbReference type="ARBA" id="ARBA00022807"/>
    </source>
</evidence>
<organism evidence="6 7">
    <name type="scientific">Hymenobacter lucidus</name>
    <dbReference type="NCBI Taxonomy" id="2880930"/>
    <lineage>
        <taxon>Bacteria</taxon>
        <taxon>Pseudomonadati</taxon>
        <taxon>Bacteroidota</taxon>
        <taxon>Cytophagia</taxon>
        <taxon>Cytophagales</taxon>
        <taxon>Hymenobacteraceae</taxon>
        <taxon>Hymenobacter</taxon>
    </lineage>
</organism>
<name>A0ABS8AQZ6_9BACT</name>
<reference evidence="6" key="1">
    <citation type="submission" date="2021-10" db="EMBL/GenBank/DDBJ databases">
        <authorList>
            <person name="Dean J.D."/>
            <person name="Kim M.K."/>
            <person name="Newey C.N."/>
            <person name="Stoker T.S."/>
            <person name="Thompson D.W."/>
            <person name="Grose J.H."/>
        </authorList>
    </citation>
    <scope>NUCLEOTIDE SEQUENCE</scope>
    <source>
        <strain evidence="6">BT178</strain>
    </source>
</reference>
<keyword evidence="7" id="KW-1185">Reference proteome</keyword>
<gene>
    <name evidence="6" type="ORF">LGH74_11095</name>
</gene>
<dbReference type="Pfam" id="PF00877">
    <property type="entry name" value="NLPC_P60"/>
    <property type="match status" value="1"/>
</dbReference>
<evidence type="ECO:0000256" key="1">
    <source>
        <dbReference type="ARBA" id="ARBA00007074"/>
    </source>
</evidence>
<dbReference type="Gene3D" id="3.90.1720.10">
    <property type="entry name" value="endopeptidase domain like (from Nostoc punctiforme)"/>
    <property type="match status" value="1"/>
</dbReference>
<evidence type="ECO:0000256" key="3">
    <source>
        <dbReference type="ARBA" id="ARBA00022801"/>
    </source>
</evidence>
<evidence type="ECO:0000256" key="2">
    <source>
        <dbReference type="ARBA" id="ARBA00022670"/>
    </source>
</evidence>
<evidence type="ECO:0000313" key="6">
    <source>
        <dbReference type="EMBL" id="MCB2408524.1"/>
    </source>
</evidence>
<feature type="domain" description="NlpC/P60" evidence="5">
    <location>
        <begin position="12"/>
        <end position="115"/>
    </location>
</feature>
<dbReference type="PROSITE" id="PS51935">
    <property type="entry name" value="NLPC_P60"/>
    <property type="match status" value="1"/>
</dbReference>
<comment type="similarity">
    <text evidence="1">Belongs to the peptidase C40 family.</text>
</comment>
<dbReference type="SUPFAM" id="SSF54001">
    <property type="entry name" value="Cysteine proteinases"/>
    <property type="match status" value="1"/>
</dbReference>
<accession>A0ABS8AQZ6</accession>
<dbReference type="InterPro" id="IPR051202">
    <property type="entry name" value="Peptidase_C40"/>
</dbReference>
<protein>
    <submittedName>
        <fullName evidence="6">C40 family peptidase</fullName>
    </submittedName>
</protein>
<dbReference type="EMBL" id="JAJADR010000002">
    <property type="protein sequence ID" value="MCB2408524.1"/>
    <property type="molecule type" value="Genomic_DNA"/>
</dbReference>
<comment type="caution">
    <text evidence="6">The sequence shown here is derived from an EMBL/GenBank/DDBJ whole genome shotgun (WGS) entry which is preliminary data.</text>
</comment>
<sequence length="115" mass="12332">MVKRASSPATVSRSLATVIEAARSYEGTPYKYGGTTRLGMDCSGLLCAAFAAIDVQIPRSSNEQAVWGEPIKPQELQAGDLVFLELHLAAVLLRTSVWLRKPAPRAYSSSTPPAL</sequence>
<keyword evidence="4" id="KW-0788">Thiol protease</keyword>
<dbReference type="InterPro" id="IPR038765">
    <property type="entry name" value="Papain-like_cys_pep_sf"/>
</dbReference>